<gene>
    <name evidence="3" type="ORF">RM704_05545</name>
</gene>
<evidence type="ECO:0000313" key="4">
    <source>
        <dbReference type="Proteomes" id="UP001180737"/>
    </source>
</evidence>
<feature type="region of interest" description="Disordered" evidence="1">
    <location>
        <begin position="1"/>
        <end position="22"/>
    </location>
</feature>
<keyword evidence="2" id="KW-0812">Transmembrane</keyword>
<keyword evidence="2" id="KW-1133">Transmembrane helix</keyword>
<name>A0ABU2YRT9_9ACTN</name>
<reference evidence="3" key="1">
    <citation type="submission" date="2024-05" db="EMBL/GenBank/DDBJ databases">
        <title>30 novel species of actinomycetes from the DSMZ collection.</title>
        <authorList>
            <person name="Nouioui I."/>
        </authorList>
    </citation>
    <scope>NUCLEOTIDE SEQUENCE</scope>
    <source>
        <strain evidence="3">DSM 3412</strain>
    </source>
</reference>
<evidence type="ECO:0000313" key="3">
    <source>
        <dbReference type="EMBL" id="MDT0566956.1"/>
    </source>
</evidence>
<comment type="caution">
    <text evidence="3">The sequence shown here is derived from an EMBL/GenBank/DDBJ whole genome shotgun (WGS) entry which is preliminary data.</text>
</comment>
<sequence>MKRGEDPYRATPPPWQGWPSAGTSRRRWRIALLVPLVGAAGCGVLFLLGVGAFAVLLIVSRLSVPIPDGEPLAMSAAEITGTWADGQGGRLTFEEDGTFTSDKVCGDFDDNDDDPFDDVASPAPGAGTWEHTTGTDVDTDDSVSTVHLTFTPDGTRARYEARGTSRAPVLWTYIGDPDSGKLCVLERAETSS</sequence>
<keyword evidence="2" id="KW-0472">Membrane</keyword>
<protein>
    <submittedName>
        <fullName evidence="3">Uncharacterized protein</fullName>
    </submittedName>
</protein>
<accession>A0ABU2YRT9</accession>
<keyword evidence="4" id="KW-1185">Reference proteome</keyword>
<dbReference type="RefSeq" id="WP_311589807.1">
    <property type="nucleotide sequence ID" value="NZ_JAVRFJ010000003.1"/>
</dbReference>
<evidence type="ECO:0000256" key="2">
    <source>
        <dbReference type="SAM" id="Phobius"/>
    </source>
</evidence>
<dbReference type="Proteomes" id="UP001180737">
    <property type="component" value="Unassembled WGS sequence"/>
</dbReference>
<evidence type="ECO:0000256" key="1">
    <source>
        <dbReference type="SAM" id="MobiDB-lite"/>
    </source>
</evidence>
<proteinExistence type="predicted"/>
<organism evidence="3 4">
    <name type="scientific">Streptomyces gottesmaniae</name>
    <dbReference type="NCBI Taxonomy" id="3075518"/>
    <lineage>
        <taxon>Bacteria</taxon>
        <taxon>Bacillati</taxon>
        <taxon>Actinomycetota</taxon>
        <taxon>Actinomycetes</taxon>
        <taxon>Kitasatosporales</taxon>
        <taxon>Streptomycetaceae</taxon>
        <taxon>Streptomyces</taxon>
    </lineage>
</organism>
<feature type="transmembrane region" description="Helical" evidence="2">
    <location>
        <begin position="30"/>
        <end position="59"/>
    </location>
</feature>
<dbReference type="EMBL" id="JAVRFJ010000003">
    <property type="protein sequence ID" value="MDT0566956.1"/>
    <property type="molecule type" value="Genomic_DNA"/>
</dbReference>